<reference evidence="2 3" key="1">
    <citation type="submission" date="2020-08" db="EMBL/GenBank/DDBJ databases">
        <title>Genome Sequencing of Nocardia wallacei strain FMUON74 and assembly.</title>
        <authorList>
            <person name="Toyokawa M."/>
            <person name="Uesaka K."/>
        </authorList>
    </citation>
    <scope>NUCLEOTIDE SEQUENCE [LARGE SCALE GENOMIC DNA]</scope>
    <source>
        <strain evidence="2 3">FMUON74</strain>
    </source>
</reference>
<protein>
    <recommendedName>
        <fullName evidence="4">Branched-chain amino acid transporter</fullName>
    </recommendedName>
</protein>
<feature type="transmembrane region" description="Helical" evidence="1">
    <location>
        <begin position="86"/>
        <end position="104"/>
    </location>
</feature>
<dbReference type="RefSeq" id="WP_187684623.1">
    <property type="nucleotide sequence ID" value="NZ_AP023396.1"/>
</dbReference>
<dbReference type="KEGG" id="nwl:NWFMUON74_55300"/>
<dbReference type="EMBL" id="AP023396">
    <property type="protein sequence ID" value="BCK57758.1"/>
    <property type="molecule type" value="Genomic_DNA"/>
</dbReference>
<keyword evidence="1" id="KW-0812">Transmembrane</keyword>
<sequence>MTVETTLIAGALALAAGTYALRFAGPVLRRRITFPARVTRLLEAGSVVLLTALAVTELVPTAHKAGFALPAGVLVAVVLAWRRAPLILVALSAAVTAALLRLLGVA</sequence>
<dbReference type="AlphaFoldDB" id="A0A7G1KR50"/>
<name>A0A7G1KR50_9NOCA</name>
<dbReference type="InterPro" id="IPR008407">
    <property type="entry name" value="Brnchd-chn_aa_trnsp_AzlD"/>
</dbReference>
<keyword evidence="1" id="KW-1133">Transmembrane helix</keyword>
<dbReference type="Pfam" id="PF05437">
    <property type="entry name" value="AzlD"/>
    <property type="match status" value="1"/>
</dbReference>
<evidence type="ECO:0000256" key="1">
    <source>
        <dbReference type="SAM" id="Phobius"/>
    </source>
</evidence>
<feature type="transmembrane region" description="Helical" evidence="1">
    <location>
        <begin position="6"/>
        <end position="28"/>
    </location>
</feature>
<gene>
    <name evidence="2" type="ORF">NWFMUON74_55300</name>
</gene>
<proteinExistence type="predicted"/>
<evidence type="ECO:0000313" key="3">
    <source>
        <dbReference type="Proteomes" id="UP000516173"/>
    </source>
</evidence>
<keyword evidence="3" id="KW-1185">Reference proteome</keyword>
<organism evidence="2 3">
    <name type="scientific">Nocardia wallacei</name>
    <dbReference type="NCBI Taxonomy" id="480035"/>
    <lineage>
        <taxon>Bacteria</taxon>
        <taxon>Bacillati</taxon>
        <taxon>Actinomycetota</taxon>
        <taxon>Actinomycetes</taxon>
        <taxon>Mycobacteriales</taxon>
        <taxon>Nocardiaceae</taxon>
        <taxon>Nocardia</taxon>
    </lineage>
</organism>
<evidence type="ECO:0000313" key="2">
    <source>
        <dbReference type="EMBL" id="BCK57758.1"/>
    </source>
</evidence>
<accession>A0A7G1KR50</accession>
<keyword evidence="1" id="KW-0472">Membrane</keyword>
<evidence type="ECO:0008006" key="4">
    <source>
        <dbReference type="Google" id="ProtNLM"/>
    </source>
</evidence>
<dbReference type="GeneID" id="80349967"/>
<feature type="transmembrane region" description="Helical" evidence="1">
    <location>
        <begin position="40"/>
        <end position="59"/>
    </location>
</feature>
<dbReference type="Proteomes" id="UP000516173">
    <property type="component" value="Chromosome"/>
</dbReference>